<dbReference type="EMBL" id="FO203503">
    <property type="protein sequence ID" value="CCK79660.1"/>
    <property type="molecule type" value="Genomic_DNA"/>
</dbReference>
<keyword evidence="2 3" id="KW-0032">Aminotransferase</keyword>
<dbReference type="InterPro" id="IPR015424">
    <property type="entry name" value="PyrdxlP-dep_Trfase"/>
</dbReference>
<dbReference type="PANTHER" id="PTHR11986">
    <property type="entry name" value="AMINOTRANSFERASE CLASS III"/>
    <property type="match status" value="1"/>
</dbReference>
<dbReference type="GO" id="GO:0008483">
    <property type="term" value="F:transaminase activity"/>
    <property type="evidence" value="ECO:0007669"/>
    <property type="project" value="UniProtKB-KW"/>
</dbReference>
<dbReference type="InterPro" id="IPR015422">
    <property type="entry name" value="PyrdxlP-dep_Trfase_small"/>
</dbReference>
<proteinExistence type="predicted"/>
<protein>
    <submittedName>
        <fullName evidence="3">Aminotransferase class III domain protein</fullName>
    </submittedName>
</protein>
<dbReference type="Proteomes" id="UP000007347">
    <property type="component" value="Chromosome"/>
</dbReference>
<dbReference type="KEGG" id="dto:TOL2_C14970"/>
<accession>K0NFG5</accession>
<dbReference type="Gene3D" id="3.90.1150.10">
    <property type="entry name" value="Aspartate Aminotransferase, domain 1"/>
    <property type="match status" value="1"/>
</dbReference>
<dbReference type="PANTHER" id="PTHR11986:SF18">
    <property type="entry name" value="ORNITHINE AMINOTRANSFERASE, MITOCHONDRIAL"/>
    <property type="match status" value="1"/>
</dbReference>
<dbReference type="Pfam" id="PF00202">
    <property type="entry name" value="Aminotran_3"/>
    <property type="match status" value="1"/>
</dbReference>
<organism evidence="3 4">
    <name type="scientific">Desulfobacula toluolica (strain DSM 7467 / Tol2)</name>
    <dbReference type="NCBI Taxonomy" id="651182"/>
    <lineage>
        <taxon>Bacteria</taxon>
        <taxon>Pseudomonadati</taxon>
        <taxon>Thermodesulfobacteriota</taxon>
        <taxon>Desulfobacteria</taxon>
        <taxon>Desulfobacterales</taxon>
        <taxon>Desulfobacteraceae</taxon>
        <taxon>Desulfobacula</taxon>
    </lineage>
</organism>
<dbReference type="InterPro" id="IPR005814">
    <property type="entry name" value="Aminotrans_3"/>
</dbReference>
<dbReference type="AlphaFoldDB" id="K0NFG5"/>
<dbReference type="STRING" id="651182.TOL2_C14970"/>
<evidence type="ECO:0000313" key="4">
    <source>
        <dbReference type="Proteomes" id="UP000007347"/>
    </source>
</evidence>
<dbReference type="RefSeq" id="WP_014957006.1">
    <property type="nucleotide sequence ID" value="NC_018645.1"/>
</dbReference>
<reference evidence="3 4" key="1">
    <citation type="journal article" date="2013" name="Environ. Microbiol.">
        <title>Complete genome, catabolic sub-proteomes and key-metabolites of Desulfobacula toluolica Tol2, a marine, aromatic compound-degrading, sulfate-reducing bacterium.</title>
        <authorList>
            <person name="Wohlbrand L."/>
            <person name="Jacob J.H."/>
            <person name="Kube M."/>
            <person name="Mussmann M."/>
            <person name="Jarling R."/>
            <person name="Beck A."/>
            <person name="Amann R."/>
            <person name="Wilkes H."/>
            <person name="Reinhardt R."/>
            <person name="Rabus R."/>
        </authorList>
    </citation>
    <scope>NUCLEOTIDE SEQUENCE [LARGE SCALE GENOMIC DNA]</scope>
    <source>
        <strain evidence="4">DSM 7467 / Tol2</strain>
    </source>
</reference>
<sequence>MGDYFLSGLKTLKNSLIKEVRGRGLMTGFELISDKINARNYCESLKYNGVLCKETHDNIIRFAQPLVVKKRRY</sequence>
<dbReference type="SUPFAM" id="SSF53383">
    <property type="entry name" value="PLP-dependent transferases"/>
    <property type="match status" value="1"/>
</dbReference>
<keyword evidence="3" id="KW-0808">Transferase</keyword>
<dbReference type="InterPro" id="IPR050103">
    <property type="entry name" value="Class-III_PLP-dep_AT"/>
</dbReference>
<evidence type="ECO:0000313" key="3">
    <source>
        <dbReference type="EMBL" id="CCK79660.1"/>
    </source>
</evidence>
<comment type="cofactor">
    <cofactor evidence="1">
        <name>pyridoxal 5'-phosphate</name>
        <dbReference type="ChEBI" id="CHEBI:597326"/>
    </cofactor>
</comment>
<dbReference type="GO" id="GO:0042802">
    <property type="term" value="F:identical protein binding"/>
    <property type="evidence" value="ECO:0007669"/>
    <property type="project" value="TreeGrafter"/>
</dbReference>
<keyword evidence="4" id="KW-1185">Reference proteome</keyword>
<dbReference type="GO" id="GO:0030170">
    <property type="term" value="F:pyridoxal phosphate binding"/>
    <property type="evidence" value="ECO:0007669"/>
    <property type="project" value="InterPro"/>
</dbReference>
<evidence type="ECO:0000256" key="2">
    <source>
        <dbReference type="ARBA" id="ARBA00022576"/>
    </source>
</evidence>
<gene>
    <name evidence="3" type="ordered locus">TOL2_C14970</name>
</gene>
<name>K0NFG5_DESTT</name>
<dbReference type="HOGENOM" id="CLU_016922_8_3_7"/>
<evidence type="ECO:0000256" key="1">
    <source>
        <dbReference type="ARBA" id="ARBA00001933"/>
    </source>
</evidence>